<keyword evidence="2" id="KW-1185">Reference proteome</keyword>
<organism evidence="1 2">
    <name type="scientific">Leucosporidium creatinivorum</name>
    <dbReference type="NCBI Taxonomy" id="106004"/>
    <lineage>
        <taxon>Eukaryota</taxon>
        <taxon>Fungi</taxon>
        <taxon>Dikarya</taxon>
        <taxon>Basidiomycota</taxon>
        <taxon>Pucciniomycotina</taxon>
        <taxon>Microbotryomycetes</taxon>
        <taxon>Leucosporidiales</taxon>
        <taxon>Leucosporidium</taxon>
    </lineage>
</organism>
<evidence type="ECO:0000313" key="2">
    <source>
        <dbReference type="Proteomes" id="UP000193467"/>
    </source>
</evidence>
<evidence type="ECO:0000313" key="1">
    <source>
        <dbReference type="EMBL" id="ORY75335.1"/>
    </source>
</evidence>
<gene>
    <name evidence="1" type="ORF">BCR35DRAFT_128483</name>
</gene>
<name>A0A1Y2EWY5_9BASI</name>
<dbReference type="SUPFAM" id="SSF52047">
    <property type="entry name" value="RNI-like"/>
    <property type="match status" value="1"/>
</dbReference>
<protein>
    <recommendedName>
        <fullName evidence="3">F-box domain-containing protein</fullName>
    </recommendedName>
</protein>
<dbReference type="Gene3D" id="3.80.10.10">
    <property type="entry name" value="Ribonuclease Inhibitor"/>
    <property type="match status" value="1"/>
</dbReference>
<dbReference type="InterPro" id="IPR032675">
    <property type="entry name" value="LRR_dom_sf"/>
</dbReference>
<sequence length="245" mass="27607">MQELMSRCTRATSLRIDFDDVETSTMSETAALKLVTPECAGRLRELEIPYVSSDNLLLLTQLPALRCLALHGTNRSEPLPDSEQWRSPTALPFHLTSLKVTDRVPSSVYRGIASTSLASLLHLTISPELLVNEQAFLPKLTSLTSLEIDLDMGRVDASIFNAINLRTSVRTLRLYNDMLQRPDILLGLSQNLVFLELESMEYDSMTIYKLVTSALHPNLRMLSLSMKEWSRLERAVVEEASYKGY</sequence>
<accession>A0A1Y2EWY5</accession>
<reference evidence="1 2" key="1">
    <citation type="submission" date="2016-07" db="EMBL/GenBank/DDBJ databases">
        <title>Pervasive Adenine N6-methylation of Active Genes in Fungi.</title>
        <authorList>
            <consortium name="DOE Joint Genome Institute"/>
            <person name="Mondo S.J."/>
            <person name="Dannebaum R.O."/>
            <person name="Kuo R.C."/>
            <person name="Labutti K."/>
            <person name="Haridas S."/>
            <person name="Kuo A."/>
            <person name="Salamov A."/>
            <person name="Ahrendt S.R."/>
            <person name="Lipzen A."/>
            <person name="Sullivan W."/>
            <person name="Andreopoulos W.B."/>
            <person name="Clum A."/>
            <person name="Lindquist E."/>
            <person name="Daum C."/>
            <person name="Ramamoorthy G.K."/>
            <person name="Gryganskyi A."/>
            <person name="Culley D."/>
            <person name="Magnuson J.K."/>
            <person name="James T.Y."/>
            <person name="O'Malley M.A."/>
            <person name="Stajich J.E."/>
            <person name="Spatafora J.W."/>
            <person name="Visel A."/>
            <person name="Grigoriev I.V."/>
        </authorList>
    </citation>
    <scope>NUCLEOTIDE SEQUENCE [LARGE SCALE GENOMIC DNA]</scope>
    <source>
        <strain evidence="1 2">62-1032</strain>
    </source>
</reference>
<proteinExistence type="predicted"/>
<dbReference type="AlphaFoldDB" id="A0A1Y2EWY5"/>
<comment type="caution">
    <text evidence="1">The sequence shown here is derived from an EMBL/GenBank/DDBJ whole genome shotgun (WGS) entry which is preliminary data.</text>
</comment>
<evidence type="ECO:0008006" key="3">
    <source>
        <dbReference type="Google" id="ProtNLM"/>
    </source>
</evidence>
<dbReference type="InParanoid" id="A0A1Y2EWY5"/>
<dbReference type="Proteomes" id="UP000193467">
    <property type="component" value="Unassembled WGS sequence"/>
</dbReference>
<dbReference type="EMBL" id="MCGR01000038">
    <property type="protein sequence ID" value="ORY75335.1"/>
    <property type="molecule type" value="Genomic_DNA"/>
</dbReference>